<reference evidence="1 2" key="1">
    <citation type="submission" date="2015-09" db="EMBL/GenBank/DDBJ databases">
        <title>Atta colombica WGS genome.</title>
        <authorList>
            <person name="Nygaard S."/>
            <person name="Hu H."/>
            <person name="Boomsma J."/>
            <person name="Zhang G."/>
        </authorList>
    </citation>
    <scope>NUCLEOTIDE SEQUENCE [LARGE SCALE GENOMIC DNA]</scope>
    <source>
        <strain evidence="1">Treedump-2</strain>
        <tissue evidence="1">Whole body</tissue>
    </source>
</reference>
<protein>
    <submittedName>
        <fullName evidence="1">Uncharacterized protein</fullName>
    </submittedName>
</protein>
<evidence type="ECO:0000313" key="2">
    <source>
        <dbReference type="Proteomes" id="UP000078540"/>
    </source>
</evidence>
<dbReference type="Proteomes" id="UP000078540">
    <property type="component" value="Unassembled WGS sequence"/>
</dbReference>
<gene>
    <name evidence="1" type="ORF">ALC53_13421</name>
</gene>
<sequence length="85" mass="9227">MTHTTFRLKAKSRLRSTALRAASGLLGFYTVRESIHASAGNSLGATHPLQRQAHSPYVKQTRFDCPYSAIRLQGCVRGGGVHSSV</sequence>
<name>A0A195AVV8_9HYME</name>
<accession>A0A195AVV8</accession>
<keyword evidence="2" id="KW-1185">Reference proteome</keyword>
<dbReference type="AlphaFoldDB" id="A0A195AVV8"/>
<proteinExistence type="predicted"/>
<organism evidence="1 2">
    <name type="scientific">Atta colombica</name>
    <dbReference type="NCBI Taxonomy" id="520822"/>
    <lineage>
        <taxon>Eukaryota</taxon>
        <taxon>Metazoa</taxon>
        <taxon>Ecdysozoa</taxon>
        <taxon>Arthropoda</taxon>
        <taxon>Hexapoda</taxon>
        <taxon>Insecta</taxon>
        <taxon>Pterygota</taxon>
        <taxon>Neoptera</taxon>
        <taxon>Endopterygota</taxon>
        <taxon>Hymenoptera</taxon>
        <taxon>Apocrita</taxon>
        <taxon>Aculeata</taxon>
        <taxon>Formicoidea</taxon>
        <taxon>Formicidae</taxon>
        <taxon>Myrmicinae</taxon>
        <taxon>Atta</taxon>
    </lineage>
</organism>
<evidence type="ECO:0000313" key="1">
    <source>
        <dbReference type="EMBL" id="KYM76165.1"/>
    </source>
</evidence>
<dbReference type="EMBL" id="KQ976732">
    <property type="protein sequence ID" value="KYM76165.1"/>
    <property type="molecule type" value="Genomic_DNA"/>
</dbReference>